<organism evidence="2 3">
    <name type="scientific">Chenopodium quinoa</name>
    <name type="common">Quinoa</name>
    <dbReference type="NCBI Taxonomy" id="63459"/>
    <lineage>
        <taxon>Eukaryota</taxon>
        <taxon>Viridiplantae</taxon>
        <taxon>Streptophyta</taxon>
        <taxon>Embryophyta</taxon>
        <taxon>Tracheophyta</taxon>
        <taxon>Spermatophyta</taxon>
        <taxon>Magnoliopsida</taxon>
        <taxon>eudicotyledons</taxon>
        <taxon>Gunneridae</taxon>
        <taxon>Pentapetalae</taxon>
        <taxon>Caryophyllales</taxon>
        <taxon>Chenopodiaceae</taxon>
        <taxon>Chenopodioideae</taxon>
        <taxon>Atripliceae</taxon>
        <taxon>Chenopodium</taxon>
    </lineage>
</organism>
<dbReference type="PANTHER" id="PTHR46775:SF1">
    <property type="entry name" value="FLOCCULATION PROTEIN (DUF1296)"/>
    <property type="match status" value="1"/>
</dbReference>
<dbReference type="PANTHER" id="PTHR46775">
    <property type="entry name" value="FLOCCULATION PROTEIN (DUF1296)"/>
    <property type="match status" value="1"/>
</dbReference>
<feature type="compositionally biased region" description="Basic and acidic residues" evidence="1">
    <location>
        <begin position="82"/>
        <end position="91"/>
    </location>
</feature>
<evidence type="ECO:0000313" key="2">
    <source>
        <dbReference type="EnsemblPlants" id="AUR62017140-RA:cds"/>
    </source>
</evidence>
<dbReference type="InterPro" id="IPR044277">
    <property type="entry name" value="GIP1"/>
</dbReference>
<dbReference type="AlphaFoldDB" id="A0A803LQB1"/>
<name>A0A803LQB1_CHEQI</name>
<protein>
    <recommendedName>
        <fullName evidence="4">GBF-interacting protein 1 N-terminal domain-containing protein</fullName>
    </recommendedName>
</protein>
<evidence type="ECO:0000313" key="3">
    <source>
        <dbReference type="Proteomes" id="UP000596660"/>
    </source>
</evidence>
<dbReference type="GO" id="GO:0051082">
    <property type="term" value="F:unfolded protein binding"/>
    <property type="evidence" value="ECO:0007669"/>
    <property type="project" value="TreeGrafter"/>
</dbReference>
<feature type="compositionally biased region" description="Polar residues" evidence="1">
    <location>
        <begin position="373"/>
        <end position="388"/>
    </location>
</feature>
<feature type="compositionally biased region" description="Polar residues" evidence="1">
    <location>
        <begin position="127"/>
        <end position="142"/>
    </location>
</feature>
<feature type="compositionally biased region" description="Basic and acidic residues" evidence="1">
    <location>
        <begin position="205"/>
        <end position="214"/>
    </location>
</feature>
<evidence type="ECO:0000256" key="1">
    <source>
        <dbReference type="SAM" id="MobiDB-lite"/>
    </source>
</evidence>
<feature type="region of interest" description="Disordered" evidence="1">
    <location>
        <begin position="205"/>
        <end position="232"/>
    </location>
</feature>
<feature type="compositionally biased region" description="Polar residues" evidence="1">
    <location>
        <begin position="29"/>
        <end position="39"/>
    </location>
</feature>
<sequence length="695" mass="73495">MYELQTVKSRPGEDSRWKPGQQGRGTRNARGNSFSQYISNDVGGQRTAAIRKENGDAGGQRTAAIRKENGDAGGQRFSAIHKENGVEESRVRGFRHPPPPISKGADSIQLRNLEKSSSIVNGPLELSNGTLSGSHGGQSTYPSDKKIDASADNAGSVMPKANAENAPSASDPVLVPPCDLPITTDGSIKREVGIQHMSADTCTDLADRGNHLNQHEPQNVDSSQASSSSSEKQLFEVVEVAHPKILGECPSADKSHVSDSVTVVKPSSRQGVKGTTTKLEKLKFSDGEHVIIPQHIQVPDAVKNVLSFGSLDACFEVRENCVVAIESNGNSDLGTDSAQEETVSKLSSRDQDGISASPQAIHADHLQPASHLPGNNSPIDTEVSSSATVPKADQPKQETLPAVGPPFPVVQTAPSYTFGFMPPMVANMLAQPEGFESQTHVSNSLSSTAVSTSVSTPPPTQSDAGQSSVAVSPQPIPLFRHPYPPNYIPYSHYFSPYYVPPTMHQYYGHTAFPQPLPTGNMYLPPPTAAAGMKLSPHFKPGSSTGNQVPLGVPSGYGAYSTAQVAYSQNAAAAATSGNSNGEDLGSPALKENNIFPGQQSEGSAAWLHPAAGRDTTSFPLNPFLNLPQQGQHILNPQSGPGGFALYHAMQPMGSPAPGLPLLQQSQPVAGSVESNGPPSNSYQQPQRQQQVNWNM</sequence>
<evidence type="ECO:0008006" key="4">
    <source>
        <dbReference type="Google" id="ProtNLM"/>
    </source>
</evidence>
<accession>A0A803LQB1</accession>
<reference evidence="2" key="1">
    <citation type="journal article" date="2017" name="Nature">
        <title>The genome of Chenopodium quinoa.</title>
        <authorList>
            <person name="Jarvis D.E."/>
            <person name="Ho Y.S."/>
            <person name="Lightfoot D.J."/>
            <person name="Schmoeckel S.M."/>
            <person name="Li B."/>
            <person name="Borm T.J.A."/>
            <person name="Ohyanagi H."/>
            <person name="Mineta K."/>
            <person name="Michell C.T."/>
            <person name="Saber N."/>
            <person name="Kharbatia N.M."/>
            <person name="Rupper R.R."/>
            <person name="Sharp A.R."/>
            <person name="Dally N."/>
            <person name="Boughton B.A."/>
            <person name="Woo Y.H."/>
            <person name="Gao G."/>
            <person name="Schijlen E.G.W.M."/>
            <person name="Guo X."/>
            <person name="Momin A.A."/>
            <person name="Negrao S."/>
            <person name="Al-Babili S."/>
            <person name="Gehring C."/>
            <person name="Roessner U."/>
            <person name="Jung C."/>
            <person name="Murphy K."/>
            <person name="Arold S.T."/>
            <person name="Gojobori T."/>
            <person name="van der Linden C.G."/>
            <person name="van Loo E.N."/>
            <person name="Jellen E.N."/>
            <person name="Maughan P.J."/>
            <person name="Tester M."/>
        </authorList>
    </citation>
    <scope>NUCLEOTIDE SEQUENCE [LARGE SCALE GENOMIC DNA]</scope>
    <source>
        <strain evidence="2">cv. PI 614886</strain>
    </source>
</reference>
<feature type="region of interest" description="Disordered" evidence="1">
    <location>
        <begin position="367"/>
        <end position="406"/>
    </location>
</feature>
<feature type="compositionally biased region" description="Polar residues" evidence="1">
    <location>
        <begin position="662"/>
        <end position="682"/>
    </location>
</feature>
<feature type="compositionally biased region" description="Polar residues" evidence="1">
    <location>
        <begin position="327"/>
        <end position="346"/>
    </location>
</feature>
<dbReference type="Gramene" id="AUR62017140-RA">
    <property type="protein sequence ID" value="AUR62017140-RA:cds"/>
    <property type="gene ID" value="AUR62017140"/>
</dbReference>
<feature type="region of interest" description="Disordered" evidence="1">
    <location>
        <begin position="437"/>
        <end position="473"/>
    </location>
</feature>
<feature type="region of interest" description="Disordered" evidence="1">
    <location>
        <begin position="82"/>
        <end position="105"/>
    </location>
</feature>
<feature type="region of interest" description="Disordered" evidence="1">
    <location>
        <begin position="124"/>
        <end position="174"/>
    </location>
</feature>
<proteinExistence type="predicted"/>
<feature type="compositionally biased region" description="Low complexity" evidence="1">
    <location>
        <begin position="441"/>
        <end position="455"/>
    </location>
</feature>
<keyword evidence="3" id="KW-1185">Reference proteome</keyword>
<feature type="region of interest" description="Disordered" evidence="1">
    <location>
        <begin position="1"/>
        <end position="39"/>
    </location>
</feature>
<dbReference type="Proteomes" id="UP000596660">
    <property type="component" value="Unplaced"/>
</dbReference>
<feature type="region of interest" description="Disordered" evidence="1">
    <location>
        <begin position="655"/>
        <end position="695"/>
    </location>
</feature>
<dbReference type="OMA" id="HNGQHVI"/>
<feature type="compositionally biased region" description="Low complexity" evidence="1">
    <location>
        <begin position="683"/>
        <end position="695"/>
    </location>
</feature>
<feature type="region of interest" description="Disordered" evidence="1">
    <location>
        <begin position="327"/>
        <end position="354"/>
    </location>
</feature>
<reference evidence="2" key="2">
    <citation type="submission" date="2021-03" db="UniProtKB">
        <authorList>
            <consortium name="EnsemblPlants"/>
        </authorList>
    </citation>
    <scope>IDENTIFICATION</scope>
</reference>
<dbReference type="EnsemblPlants" id="AUR62017140-RA">
    <property type="protein sequence ID" value="AUR62017140-RA:cds"/>
    <property type="gene ID" value="AUR62017140"/>
</dbReference>